<accession>A0A0J1FS64</accession>
<dbReference type="EMBL" id="LDZY01000005">
    <property type="protein sequence ID" value="KLU66319.1"/>
    <property type="molecule type" value="Genomic_DNA"/>
</dbReference>
<organism evidence="1 2">
    <name type="scientific">Desulfosporosinus acididurans</name>
    <dbReference type="NCBI Taxonomy" id="476652"/>
    <lineage>
        <taxon>Bacteria</taxon>
        <taxon>Bacillati</taxon>
        <taxon>Bacillota</taxon>
        <taxon>Clostridia</taxon>
        <taxon>Eubacteriales</taxon>
        <taxon>Desulfitobacteriaceae</taxon>
        <taxon>Desulfosporosinus</taxon>
    </lineage>
</organism>
<protein>
    <submittedName>
        <fullName evidence="1">Uncharacterized protein</fullName>
    </submittedName>
</protein>
<dbReference type="PATRIC" id="fig|476652.3.peg.1775"/>
<dbReference type="Proteomes" id="UP000036356">
    <property type="component" value="Unassembled WGS sequence"/>
</dbReference>
<dbReference type="STRING" id="476652.DEAC_c17180"/>
<evidence type="ECO:0000313" key="2">
    <source>
        <dbReference type="Proteomes" id="UP000036356"/>
    </source>
</evidence>
<proteinExistence type="predicted"/>
<keyword evidence="2" id="KW-1185">Reference proteome</keyword>
<comment type="caution">
    <text evidence="1">The sequence shown here is derived from an EMBL/GenBank/DDBJ whole genome shotgun (WGS) entry which is preliminary data.</text>
</comment>
<reference evidence="1 2" key="1">
    <citation type="submission" date="2015-06" db="EMBL/GenBank/DDBJ databases">
        <title>Draft genome of the moderately acidophilic sulfate reducer Candidatus Desulfosporosinus acididurans strain M1.</title>
        <authorList>
            <person name="Poehlein A."/>
            <person name="Petzsch P."/>
            <person name="Johnson B.D."/>
            <person name="Schloemann M."/>
            <person name="Daniel R."/>
            <person name="Muehling M."/>
        </authorList>
    </citation>
    <scope>NUCLEOTIDE SEQUENCE [LARGE SCALE GENOMIC DNA]</scope>
    <source>
        <strain evidence="1 2">M1</strain>
    </source>
</reference>
<dbReference type="AlphaFoldDB" id="A0A0J1FS64"/>
<name>A0A0J1FS64_9FIRM</name>
<evidence type="ECO:0000313" key="1">
    <source>
        <dbReference type="EMBL" id="KLU66319.1"/>
    </source>
</evidence>
<sequence length="67" mass="7523">MGEQAFSCVGFTPKRKGAAVNCGNCENWKNASCSVRAILDELYEESPKFRAYDMMMRTNRGINYSSS</sequence>
<gene>
    <name evidence="1" type="ORF">DEAC_c17180</name>
</gene>